<organism evidence="2 3">
    <name type="scientific">Solanum verrucosum</name>
    <dbReference type="NCBI Taxonomy" id="315347"/>
    <lineage>
        <taxon>Eukaryota</taxon>
        <taxon>Viridiplantae</taxon>
        <taxon>Streptophyta</taxon>
        <taxon>Embryophyta</taxon>
        <taxon>Tracheophyta</taxon>
        <taxon>Spermatophyta</taxon>
        <taxon>Magnoliopsida</taxon>
        <taxon>eudicotyledons</taxon>
        <taxon>Gunneridae</taxon>
        <taxon>Pentapetalae</taxon>
        <taxon>asterids</taxon>
        <taxon>lamiids</taxon>
        <taxon>Solanales</taxon>
        <taxon>Solanaceae</taxon>
        <taxon>Solanoideae</taxon>
        <taxon>Solaneae</taxon>
        <taxon>Solanum</taxon>
    </lineage>
</organism>
<gene>
    <name evidence="2" type="ORF">MTR67_026690</name>
</gene>
<reference evidence="2" key="1">
    <citation type="submission" date="2023-08" db="EMBL/GenBank/DDBJ databases">
        <title>A de novo genome assembly of Solanum verrucosum Schlechtendal, a Mexican diploid species geographically isolated from the other diploid A-genome species in potato relatives.</title>
        <authorList>
            <person name="Hosaka K."/>
        </authorList>
    </citation>
    <scope>NUCLEOTIDE SEQUENCE</scope>
    <source>
        <tissue evidence="2">Young leaves</tissue>
    </source>
</reference>
<name>A0AAF0R2R9_SOLVR</name>
<keyword evidence="1" id="KW-0732">Signal</keyword>
<sequence>MLSLVTVVLLMLRMKGSKSSLVSYVKAKQDLDPNIIELKQSFFEKPSRLSPKGKMVFFVTKNEMKKDITEFVAKCPNCQQVKVVHQKLGGLAHEIGIPIWKWEDLNMDFIMVLPHTRYQFD</sequence>
<protein>
    <submittedName>
        <fullName evidence="2">Uncharacterized protein</fullName>
    </submittedName>
</protein>
<evidence type="ECO:0000313" key="3">
    <source>
        <dbReference type="Proteomes" id="UP001234989"/>
    </source>
</evidence>
<dbReference type="AlphaFoldDB" id="A0AAF0R2R9"/>
<accession>A0AAF0R2R9</accession>
<feature type="chain" id="PRO_5042055861" evidence="1">
    <location>
        <begin position="20"/>
        <end position="121"/>
    </location>
</feature>
<evidence type="ECO:0000256" key="1">
    <source>
        <dbReference type="SAM" id="SignalP"/>
    </source>
</evidence>
<feature type="signal peptide" evidence="1">
    <location>
        <begin position="1"/>
        <end position="19"/>
    </location>
</feature>
<evidence type="ECO:0000313" key="2">
    <source>
        <dbReference type="EMBL" id="WMV33305.1"/>
    </source>
</evidence>
<dbReference type="EMBL" id="CP133617">
    <property type="protein sequence ID" value="WMV33305.1"/>
    <property type="molecule type" value="Genomic_DNA"/>
</dbReference>
<proteinExistence type="predicted"/>
<keyword evidence="3" id="KW-1185">Reference proteome</keyword>
<dbReference type="Proteomes" id="UP001234989">
    <property type="component" value="Chromosome 6"/>
</dbReference>